<dbReference type="GO" id="GO:0005307">
    <property type="term" value="F:choline:sodium symporter activity"/>
    <property type="evidence" value="ECO:0007669"/>
    <property type="project" value="TreeGrafter"/>
</dbReference>
<evidence type="ECO:0000256" key="5">
    <source>
        <dbReference type="ARBA" id="ARBA00023180"/>
    </source>
</evidence>
<evidence type="ECO:0000256" key="4">
    <source>
        <dbReference type="ARBA" id="ARBA00023065"/>
    </source>
</evidence>
<feature type="transmembrane region" description="Helical" evidence="7">
    <location>
        <begin position="147"/>
        <end position="166"/>
    </location>
</feature>
<feature type="transmembrane region" description="Helical" evidence="7">
    <location>
        <begin position="31"/>
        <end position="55"/>
    </location>
</feature>
<gene>
    <name evidence="8" type="ORF">KC01_LOCUS8602</name>
</gene>
<keyword evidence="7" id="KW-0812">Transmembrane</keyword>
<keyword evidence="6" id="KW-0739">Sodium transport</keyword>
<dbReference type="PANTHER" id="PTHR45897:SF5">
    <property type="entry name" value="HIGH AFFINITY CHOLINE TRANSPORTER 1"/>
    <property type="match status" value="1"/>
</dbReference>
<keyword evidence="7" id="KW-0472">Membrane</keyword>
<evidence type="ECO:0000256" key="2">
    <source>
        <dbReference type="ARBA" id="ARBA00022847"/>
    </source>
</evidence>
<keyword evidence="5" id="KW-0325">Glycoprotein</keyword>
<proteinExistence type="predicted"/>
<evidence type="ECO:0000313" key="8">
    <source>
        <dbReference type="EMBL" id="CAL1577226.1"/>
    </source>
</evidence>
<organism evidence="8 9">
    <name type="scientific">Knipowitschia caucasica</name>
    <name type="common">Caucasian dwarf goby</name>
    <name type="synonym">Pomatoschistus caucasicus</name>
    <dbReference type="NCBI Taxonomy" id="637954"/>
    <lineage>
        <taxon>Eukaryota</taxon>
        <taxon>Metazoa</taxon>
        <taxon>Chordata</taxon>
        <taxon>Craniata</taxon>
        <taxon>Vertebrata</taxon>
        <taxon>Euteleostomi</taxon>
        <taxon>Actinopterygii</taxon>
        <taxon>Neopterygii</taxon>
        <taxon>Teleostei</taxon>
        <taxon>Neoteleostei</taxon>
        <taxon>Acanthomorphata</taxon>
        <taxon>Gobiaria</taxon>
        <taxon>Gobiiformes</taxon>
        <taxon>Gobioidei</taxon>
        <taxon>Gobiidae</taxon>
        <taxon>Gobiinae</taxon>
        <taxon>Knipowitschia</taxon>
    </lineage>
</organism>
<evidence type="ECO:0000256" key="3">
    <source>
        <dbReference type="ARBA" id="ARBA00023053"/>
    </source>
</evidence>
<evidence type="ECO:0000256" key="1">
    <source>
        <dbReference type="ARBA" id="ARBA00022448"/>
    </source>
</evidence>
<accession>A0AAV2JLM0</accession>
<feature type="transmembrane region" description="Helical" evidence="7">
    <location>
        <begin position="212"/>
        <end position="231"/>
    </location>
</feature>
<evidence type="ECO:0000256" key="6">
    <source>
        <dbReference type="ARBA" id="ARBA00023201"/>
    </source>
</evidence>
<keyword evidence="4" id="KW-0406">Ion transport</keyword>
<dbReference type="GO" id="GO:0005886">
    <property type="term" value="C:plasma membrane"/>
    <property type="evidence" value="ECO:0007669"/>
    <property type="project" value="TreeGrafter"/>
</dbReference>
<dbReference type="PANTHER" id="PTHR45897">
    <property type="entry name" value="HIGH-AFFINITY CHOLINE TRANSPORTER 1"/>
    <property type="match status" value="1"/>
</dbReference>
<dbReference type="Proteomes" id="UP001497482">
    <property type="component" value="Chromosome 13"/>
</dbReference>
<feature type="transmembrane region" description="Helical" evidence="7">
    <location>
        <begin position="108"/>
        <end position="126"/>
    </location>
</feature>
<reference evidence="8 9" key="1">
    <citation type="submission" date="2024-04" db="EMBL/GenBank/DDBJ databases">
        <authorList>
            <person name="Waldvogel A.-M."/>
            <person name="Schoenle A."/>
        </authorList>
    </citation>
    <scope>NUCLEOTIDE SEQUENCE [LARGE SCALE GENOMIC DNA]</scope>
</reference>
<feature type="transmembrane region" description="Helical" evidence="7">
    <location>
        <begin position="237"/>
        <end position="261"/>
    </location>
</feature>
<protein>
    <submittedName>
        <fullName evidence="8">Uncharacterized protein</fullName>
    </submittedName>
</protein>
<sequence length="266" mass="29772">MSADPGLGMPHLVYTSIASEEELRWVIRTSVVLFGLAGTSLTFLHTGVMAFWVLGGKITYILMFPQLVCVLFIRCTNGLLCGEPMLALPPVLHFPGCALEGGVCVQYWPIRSTCMLLVLATIPLVSRGMAALFNRELLSQSWDVFKVWLCWCEWLVVLVCCGCIGVEWLCDWLVWCGCVVVVVLVGVVVLVWFGCVIGWCGVGGIGWWCVEVWLCWCDWLVVLVCCGFIGVVWLCDWLVWCGCVGVIGWLLWLCWLVWLYWCGVVV</sequence>
<keyword evidence="3" id="KW-0915">Sodium</keyword>
<feature type="transmembrane region" description="Helical" evidence="7">
    <location>
        <begin position="172"/>
        <end position="200"/>
    </location>
</feature>
<evidence type="ECO:0000313" key="9">
    <source>
        <dbReference type="Proteomes" id="UP001497482"/>
    </source>
</evidence>
<dbReference type="InterPro" id="IPR052244">
    <property type="entry name" value="Choline_transporter"/>
</dbReference>
<keyword evidence="7" id="KW-1133">Transmembrane helix</keyword>
<dbReference type="AlphaFoldDB" id="A0AAV2JLM0"/>
<keyword evidence="2" id="KW-0769">Symport</keyword>
<keyword evidence="9" id="KW-1185">Reference proteome</keyword>
<evidence type="ECO:0000256" key="7">
    <source>
        <dbReference type="SAM" id="Phobius"/>
    </source>
</evidence>
<dbReference type="GO" id="GO:0008292">
    <property type="term" value="P:acetylcholine biosynthetic process"/>
    <property type="evidence" value="ECO:0007669"/>
    <property type="project" value="TreeGrafter"/>
</dbReference>
<name>A0AAV2JLM0_KNICA</name>
<dbReference type="EMBL" id="OZ035835">
    <property type="protein sequence ID" value="CAL1577226.1"/>
    <property type="molecule type" value="Genomic_DNA"/>
</dbReference>
<keyword evidence="1" id="KW-0813">Transport</keyword>